<dbReference type="InterPro" id="IPR050502">
    <property type="entry name" value="Euk_RNA-bind_prot"/>
</dbReference>
<proteinExistence type="predicted"/>
<dbReference type="PANTHER" id="PTHR48025:SF1">
    <property type="entry name" value="RRM DOMAIN-CONTAINING PROTEIN"/>
    <property type="match status" value="1"/>
</dbReference>
<evidence type="ECO:0000256" key="1">
    <source>
        <dbReference type="ARBA" id="ARBA00022884"/>
    </source>
</evidence>
<evidence type="ECO:0000256" key="3">
    <source>
        <dbReference type="SAM" id="MobiDB-lite"/>
    </source>
</evidence>
<keyword evidence="6" id="KW-1185">Reference proteome</keyword>
<feature type="compositionally biased region" description="Basic and acidic residues" evidence="3">
    <location>
        <begin position="203"/>
        <end position="260"/>
    </location>
</feature>
<dbReference type="GO" id="GO:0003729">
    <property type="term" value="F:mRNA binding"/>
    <property type="evidence" value="ECO:0007669"/>
    <property type="project" value="TreeGrafter"/>
</dbReference>
<dbReference type="AlphaFoldDB" id="A0A6G1HF00"/>
<feature type="compositionally biased region" description="Polar residues" evidence="3">
    <location>
        <begin position="13"/>
        <end position="30"/>
    </location>
</feature>
<feature type="region of interest" description="Disordered" evidence="3">
    <location>
        <begin position="170"/>
        <end position="294"/>
    </location>
</feature>
<organism evidence="5 6">
    <name type="scientific">Aulographum hederae CBS 113979</name>
    <dbReference type="NCBI Taxonomy" id="1176131"/>
    <lineage>
        <taxon>Eukaryota</taxon>
        <taxon>Fungi</taxon>
        <taxon>Dikarya</taxon>
        <taxon>Ascomycota</taxon>
        <taxon>Pezizomycotina</taxon>
        <taxon>Dothideomycetes</taxon>
        <taxon>Pleosporomycetidae</taxon>
        <taxon>Aulographales</taxon>
        <taxon>Aulographaceae</taxon>
    </lineage>
</organism>
<dbReference type="OrthoDB" id="6159137at2759"/>
<feature type="compositionally biased region" description="Low complexity" evidence="3">
    <location>
        <begin position="268"/>
        <end position="277"/>
    </location>
</feature>
<gene>
    <name evidence="5" type="ORF">K402DRAFT_449952</name>
</gene>
<dbReference type="SUPFAM" id="SSF54928">
    <property type="entry name" value="RNA-binding domain, RBD"/>
    <property type="match status" value="1"/>
</dbReference>
<dbReference type="PROSITE" id="PS50102">
    <property type="entry name" value="RRM"/>
    <property type="match status" value="1"/>
</dbReference>
<feature type="domain" description="RRM" evidence="4">
    <location>
        <begin position="93"/>
        <end position="171"/>
    </location>
</feature>
<evidence type="ECO:0000313" key="6">
    <source>
        <dbReference type="Proteomes" id="UP000800041"/>
    </source>
</evidence>
<feature type="compositionally biased region" description="Basic and acidic residues" evidence="3">
    <location>
        <begin position="74"/>
        <end position="89"/>
    </location>
</feature>
<reference evidence="5" key="1">
    <citation type="journal article" date="2020" name="Stud. Mycol.">
        <title>101 Dothideomycetes genomes: a test case for predicting lifestyles and emergence of pathogens.</title>
        <authorList>
            <person name="Haridas S."/>
            <person name="Albert R."/>
            <person name="Binder M."/>
            <person name="Bloem J."/>
            <person name="Labutti K."/>
            <person name="Salamov A."/>
            <person name="Andreopoulos B."/>
            <person name="Baker S."/>
            <person name="Barry K."/>
            <person name="Bills G."/>
            <person name="Bluhm B."/>
            <person name="Cannon C."/>
            <person name="Castanera R."/>
            <person name="Culley D."/>
            <person name="Daum C."/>
            <person name="Ezra D."/>
            <person name="Gonzalez J."/>
            <person name="Henrissat B."/>
            <person name="Kuo A."/>
            <person name="Liang C."/>
            <person name="Lipzen A."/>
            <person name="Lutzoni F."/>
            <person name="Magnuson J."/>
            <person name="Mondo S."/>
            <person name="Nolan M."/>
            <person name="Ohm R."/>
            <person name="Pangilinan J."/>
            <person name="Park H.-J."/>
            <person name="Ramirez L."/>
            <person name="Alfaro M."/>
            <person name="Sun H."/>
            <person name="Tritt A."/>
            <person name="Yoshinaga Y."/>
            <person name="Zwiers L.-H."/>
            <person name="Turgeon B."/>
            <person name="Goodwin S."/>
            <person name="Spatafora J."/>
            <person name="Crous P."/>
            <person name="Grigoriev I."/>
        </authorList>
    </citation>
    <scope>NUCLEOTIDE SEQUENCE</scope>
    <source>
        <strain evidence="5">CBS 113979</strain>
    </source>
</reference>
<evidence type="ECO:0000313" key="5">
    <source>
        <dbReference type="EMBL" id="KAF1991753.1"/>
    </source>
</evidence>
<evidence type="ECO:0000259" key="4">
    <source>
        <dbReference type="PROSITE" id="PS50102"/>
    </source>
</evidence>
<dbReference type="Pfam" id="PF00076">
    <property type="entry name" value="RRM_1"/>
    <property type="match status" value="1"/>
</dbReference>
<name>A0A6G1HF00_9PEZI</name>
<dbReference type="Proteomes" id="UP000800041">
    <property type="component" value="Unassembled WGS sequence"/>
</dbReference>
<dbReference type="InterPro" id="IPR000504">
    <property type="entry name" value="RRM_dom"/>
</dbReference>
<dbReference type="SMART" id="SM00360">
    <property type="entry name" value="RRM"/>
    <property type="match status" value="1"/>
</dbReference>
<evidence type="ECO:0000256" key="2">
    <source>
        <dbReference type="PROSITE-ProRule" id="PRU00176"/>
    </source>
</evidence>
<dbReference type="PANTHER" id="PTHR48025">
    <property type="entry name" value="OS02G0815200 PROTEIN"/>
    <property type="match status" value="1"/>
</dbReference>
<dbReference type="InterPro" id="IPR035979">
    <property type="entry name" value="RBD_domain_sf"/>
</dbReference>
<accession>A0A6G1HF00</accession>
<dbReference type="EMBL" id="ML977138">
    <property type="protein sequence ID" value="KAF1991753.1"/>
    <property type="molecule type" value="Genomic_DNA"/>
</dbReference>
<feature type="compositionally biased region" description="Basic and acidic residues" evidence="3">
    <location>
        <begin position="32"/>
        <end position="57"/>
    </location>
</feature>
<sequence length="294" mass="33257">MAEAPENGIVTPAATSEQGEVSAGASNGTDIQMREAPEGGKEHSAEHREDLRVRDSRSASPEAYHRRRSISPRRRYDNRYDDRDDDRNENPGTNIYVNKLPSKVDSAALAALFEPYGTVLKANIVCDPREGYSRGFGFVEMTDSNNAAEAIKNLNGFNHDGRELVVELARRAEPRRPTPGSFCGSFRPEDSGHRKRISGHYRYGLEPRRGRRDLQDDYRGDFRDDPRDDRDNGYRSYRDRDYRDYRDTRGYCDHNHHDRGYGGGSYSGSGSRYSSYGSGAGFGRRHVTSGHIDY</sequence>
<dbReference type="InterPro" id="IPR012677">
    <property type="entry name" value="Nucleotide-bd_a/b_plait_sf"/>
</dbReference>
<protein>
    <submittedName>
        <fullName evidence="5">RNA-binding domain-containing protein</fullName>
    </submittedName>
</protein>
<dbReference type="Gene3D" id="3.30.70.330">
    <property type="match status" value="1"/>
</dbReference>
<keyword evidence="1 2" id="KW-0694">RNA-binding</keyword>
<feature type="region of interest" description="Disordered" evidence="3">
    <location>
        <begin position="1"/>
        <end position="94"/>
    </location>
</feature>